<evidence type="ECO:0000313" key="1">
    <source>
        <dbReference type="EMBL" id="KPM31882.1"/>
    </source>
</evidence>
<dbReference type="Gene3D" id="2.40.10.10">
    <property type="entry name" value="Trypsin-like serine proteases"/>
    <property type="match status" value="2"/>
</dbReference>
<gene>
    <name evidence="1" type="ORF">I595_1530</name>
</gene>
<reference evidence="1 2" key="1">
    <citation type="submission" date="2015-09" db="EMBL/GenBank/DDBJ databases">
        <title>Genome sequence of the marine flavobacterium Croceitalea dokdonensis DOKDO 023 that contains proton- and sodium-pumping rhodopsins.</title>
        <authorList>
            <person name="Kwon S.-K."/>
            <person name="Lee H.K."/>
            <person name="Kwak M.-J."/>
            <person name="Kim J.F."/>
        </authorList>
    </citation>
    <scope>NUCLEOTIDE SEQUENCE [LARGE SCALE GENOMIC DNA]</scope>
    <source>
        <strain evidence="1 2">DOKDO 023</strain>
    </source>
</reference>
<accession>A0A0P7AVD0</accession>
<sequence length="299" mass="32545">MEDDGSTLCIEAGVKAGVLGLVPKLKKEKGYNLPEFLTLSDRHVKDGIIGFPKNFTKRIQVIAKPRRTFYGISNHLSRPLVGGVSSMNSNYKGPGTLGGLLKLKDNRHIYAISNWHVFVNSNGRLGDKILQPCRYDGGKFKSNQIGDLVWYRLDAFMDAALVKVSNDIQIGTGTKGQGKLSGTIAPVKGMVVEKYGRTTGNTTGVIEGFYESIKVSHPEYPNGNMMFRDQILCNLKADWGDSGALLTTPKGEVVGLVFASDFDGACLANTLQFSRPLQAGGKTGKMHGIIKTLDIEQFN</sequence>
<dbReference type="InterPro" id="IPR043504">
    <property type="entry name" value="Peptidase_S1_PA_chymotrypsin"/>
</dbReference>
<evidence type="ECO:0000313" key="2">
    <source>
        <dbReference type="Proteomes" id="UP000050280"/>
    </source>
</evidence>
<dbReference type="AlphaFoldDB" id="A0A0P7AVD0"/>
<comment type="caution">
    <text evidence="1">The sequence shown here is derived from an EMBL/GenBank/DDBJ whole genome shotgun (WGS) entry which is preliminary data.</text>
</comment>
<organism evidence="1 2">
    <name type="scientific">Croceitalea dokdonensis DOKDO 023</name>
    <dbReference type="NCBI Taxonomy" id="1300341"/>
    <lineage>
        <taxon>Bacteria</taxon>
        <taxon>Pseudomonadati</taxon>
        <taxon>Bacteroidota</taxon>
        <taxon>Flavobacteriia</taxon>
        <taxon>Flavobacteriales</taxon>
        <taxon>Flavobacteriaceae</taxon>
        <taxon>Croceitalea</taxon>
    </lineage>
</organism>
<dbReference type="InterPro" id="IPR009003">
    <property type="entry name" value="Peptidase_S1_PA"/>
</dbReference>
<dbReference type="EMBL" id="LDJX01000003">
    <property type="protein sequence ID" value="KPM31882.1"/>
    <property type="molecule type" value="Genomic_DNA"/>
</dbReference>
<dbReference type="SUPFAM" id="SSF50494">
    <property type="entry name" value="Trypsin-like serine proteases"/>
    <property type="match status" value="1"/>
</dbReference>
<name>A0A0P7AVD0_9FLAO</name>
<dbReference type="Proteomes" id="UP000050280">
    <property type="component" value="Unassembled WGS sequence"/>
</dbReference>
<proteinExistence type="predicted"/>
<dbReference type="STRING" id="1300341.I595_1530"/>
<protein>
    <submittedName>
        <fullName evidence="1">Uncharacterized protein</fullName>
    </submittedName>
</protein>
<keyword evidence="2" id="KW-1185">Reference proteome</keyword>